<proteinExistence type="predicted"/>
<evidence type="ECO:0000313" key="3">
    <source>
        <dbReference type="EMBL" id="WFR96207.1"/>
    </source>
</evidence>
<feature type="domain" description="VWFD" evidence="2">
    <location>
        <begin position="370"/>
        <end position="563"/>
    </location>
</feature>
<reference evidence="3 4" key="1">
    <citation type="journal article" date="2018" name="Sci. Rep.">
        <title>Rhizobium tumorigenes sp. nov., a novel plant tumorigenic bacterium isolated from cane gall tumors on thornless blackberry.</title>
        <authorList>
            <person name="Kuzmanovi N."/>
            <person name="Smalla K."/>
            <person name="Gronow S."/>
            <person name="PuBawska J."/>
        </authorList>
    </citation>
    <scope>NUCLEOTIDE SEQUENCE [LARGE SCALE GENOMIC DNA]</scope>
    <source>
        <strain evidence="3 4">1078</strain>
    </source>
</reference>
<protein>
    <recommendedName>
        <fullName evidence="2">VWFD domain-containing protein</fullName>
    </recommendedName>
</protein>
<name>A0AAF1KR12_9HYPH</name>
<dbReference type="KEGG" id="rtu:PR017_03445"/>
<dbReference type="RefSeq" id="WP_111220310.1">
    <property type="nucleotide sequence ID" value="NZ_CP117255.1"/>
</dbReference>
<dbReference type="InterPro" id="IPR001846">
    <property type="entry name" value="VWF_type-D"/>
</dbReference>
<reference evidence="4" key="2">
    <citation type="journal article" date="2023" name="MicrobiologyOpen">
        <title>Genomics of the tumorigenes clade of the family Rhizobiaceae and description of Rhizobium rhododendri sp. nov.</title>
        <authorList>
            <person name="Kuzmanovic N."/>
            <person name="diCenzo G.C."/>
            <person name="Bunk B."/>
            <person name="Sproeer C."/>
            <person name="Fruehling A."/>
            <person name="Neumann-Schaal M."/>
            <person name="Overmann J."/>
            <person name="Smalla K."/>
        </authorList>
    </citation>
    <scope>NUCLEOTIDE SEQUENCE [LARGE SCALE GENOMIC DNA]</scope>
    <source>
        <strain evidence="4">1078</strain>
    </source>
</reference>
<feature type="compositionally biased region" description="Low complexity" evidence="1">
    <location>
        <begin position="340"/>
        <end position="354"/>
    </location>
</feature>
<feature type="region of interest" description="Disordered" evidence="1">
    <location>
        <begin position="340"/>
        <end position="360"/>
    </location>
</feature>
<dbReference type="AlphaFoldDB" id="A0AAF1KR12"/>
<accession>A0AAF1KR12</accession>
<dbReference type="Proteomes" id="UP000249499">
    <property type="component" value="Chromosome"/>
</dbReference>
<organism evidence="3 4">
    <name type="scientific">Rhizobium tumorigenes</name>
    <dbReference type="NCBI Taxonomy" id="2041385"/>
    <lineage>
        <taxon>Bacteria</taxon>
        <taxon>Pseudomonadati</taxon>
        <taxon>Pseudomonadota</taxon>
        <taxon>Alphaproteobacteria</taxon>
        <taxon>Hyphomicrobiales</taxon>
        <taxon>Rhizobiaceae</taxon>
        <taxon>Rhizobium/Agrobacterium group</taxon>
        <taxon>Rhizobium</taxon>
    </lineage>
</organism>
<dbReference type="PROSITE" id="PS51233">
    <property type="entry name" value="VWFD"/>
    <property type="match status" value="1"/>
</dbReference>
<keyword evidence="4" id="KW-1185">Reference proteome</keyword>
<sequence length="635" mass="66166">MTMSVVYRSLQGLGLALTMVVGLTALAPLGDAAEIRRPISAAAAARPIPMLSARQFRRQEEWRATIATVPQPKKGCFTTKYPSTSWQEVQCVAAPKQPMPPRSGIVPQTVGNGNDIAAQAPVGFITSASGSFDTLTNVTSESGQIGAVGPMIPNTYTLQINTDFFKTSICAPSPNPNCRGWEQFVFENNNVSHRAFIQYWLISYNTTCPAGWTQFAAGAEIYCVILNNSSGAVATPAVPVTNLGQVTLTGTAGPGGDSVIMTISGTAFLRVGDNAVNASGGWTIAEFNVLGDGGSAVGVGSQATFNAGASLQTRTRITYGGTAPPNCVAQGFTAETNNLSFGPNAPASSGPGPAIAFNESTAGGSPSNCAASTAVGDTHLTTLSGLLYDFQASGDFLLLQTGSGFDVQNRQVSGAPNWPNAAVSSAVAARFGKTQIAVCTKPQAVFIDGKTVNVSEKTPVSLADGTQVTRSGDTYLIRGATGDWLQAGINPGNGTDYINVKVGLGQWPVEAHGLLANVKEDPNLLATREGEVLKNPFSFKELYSSYANSWRLKSGESMLNVCGERTMADIPKAPFSARDLDPKTAKNAQNTCARAGVKEGPLLEACLIDVAMIGNPAAANIHAETEAPKAVGRLR</sequence>
<evidence type="ECO:0000259" key="2">
    <source>
        <dbReference type="PROSITE" id="PS51233"/>
    </source>
</evidence>
<evidence type="ECO:0000313" key="4">
    <source>
        <dbReference type="Proteomes" id="UP000249499"/>
    </source>
</evidence>
<evidence type="ECO:0000256" key="1">
    <source>
        <dbReference type="SAM" id="MobiDB-lite"/>
    </source>
</evidence>
<gene>
    <name evidence="3" type="ORF">PR017_03445</name>
</gene>
<dbReference type="EMBL" id="CP117255">
    <property type="protein sequence ID" value="WFR96207.1"/>
    <property type="molecule type" value="Genomic_DNA"/>
</dbReference>